<keyword evidence="8" id="KW-1185">Reference proteome</keyword>
<dbReference type="GO" id="GO:0016121">
    <property type="term" value="P:carotene catabolic process"/>
    <property type="evidence" value="ECO:0007669"/>
    <property type="project" value="TreeGrafter"/>
</dbReference>
<feature type="non-terminal residue" evidence="7">
    <location>
        <position position="138"/>
    </location>
</feature>
<feature type="compositionally biased region" description="Low complexity" evidence="6">
    <location>
        <begin position="98"/>
        <end position="107"/>
    </location>
</feature>
<comment type="cofactor">
    <cofactor evidence="5">
        <name>Fe(2+)</name>
        <dbReference type="ChEBI" id="CHEBI:29033"/>
    </cofactor>
    <text evidence="5">Binds 1 Fe(2+) ion per subunit.</text>
</comment>
<reference evidence="7 8" key="1">
    <citation type="journal article" date="2016" name="Front. Microbiol.">
        <title>Comparative Genomics Analysis of Streptomyces Species Reveals Their Adaptation to the Marine Environment and Their Diversity at the Genomic Level.</title>
        <authorList>
            <person name="Tian X."/>
            <person name="Zhang Z."/>
            <person name="Yang T."/>
            <person name="Chen M."/>
            <person name="Li J."/>
            <person name="Chen F."/>
            <person name="Yang J."/>
            <person name="Li W."/>
            <person name="Zhang B."/>
            <person name="Zhang Z."/>
            <person name="Wu J."/>
            <person name="Zhang C."/>
            <person name="Long L."/>
            <person name="Xiao J."/>
        </authorList>
    </citation>
    <scope>NUCLEOTIDE SEQUENCE [LARGE SCALE GENOMIC DNA]</scope>
    <source>
        <strain evidence="7 8">SCSIO 10429</strain>
    </source>
</reference>
<keyword evidence="5" id="KW-0223">Dioxygenase</keyword>
<evidence type="ECO:0000256" key="6">
    <source>
        <dbReference type="SAM" id="MobiDB-lite"/>
    </source>
</evidence>
<dbReference type="EC" id="1.13.11.-" evidence="5"/>
<dbReference type="PANTHER" id="PTHR10543">
    <property type="entry name" value="BETA-CAROTENE DIOXYGENASE"/>
    <property type="match status" value="1"/>
</dbReference>
<sequence length="138" mass="14621">MTTRSDGFDPTRVAHLGGRFAPVGEEVDETGLRVEGELPPELDGVYLRNGPNPRFTPIGSYLYPIDGDGMLHSVRLSEGGARYRNRFVRTPALRAEEAAGPGPRPAGTAQDVAPDAGVTRRGQAGADGPRTAASRAPR</sequence>
<dbReference type="Pfam" id="PF03055">
    <property type="entry name" value="RPE65"/>
    <property type="match status" value="1"/>
</dbReference>
<evidence type="ECO:0000256" key="5">
    <source>
        <dbReference type="RuleBase" id="RU364048"/>
    </source>
</evidence>
<dbReference type="GO" id="GO:0010436">
    <property type="term" value="F:carotenoid dioxygenase activity"/>
    <property type="evidence" value="ECO:0007669"/>
    <property type="project" value="TreeGrafter"/>
</dbReference>
<organism evidence="7 8">
    <name type="scientific">Streptomyces nanshensis</name>
    <dbReference type="NCBI Taxonomy" id="518642"/>
    <lineage>
        <taxon>Bacteria</taxon>
        <taxon>Bacillati</taxon>
        <taxon>Actinomycetota</taxon>
        <taxon>Actinomycetes</taxon>
        <taxon>Kitasatosporales</taxon>
        <taxon>Streptomycetaceae</taxon>
        <taxon>Streptomyces</taxon>
    </lineage>
</organism>
<dbReference type="EMBL" id="LJGW01000608">
    <property type="protein sequence ID" value="OEV06679.1"/>
    <property type="molecule type" value="Genomic_DNA"/>
</dbReference>
<evidence type="ECO:0000256" key="2">
    <source>
        <dbReference type="ARBA" id="ARBA00022723"/>
    </source>
</evidence>
<evidence type="ECO:0000256" key="1">
    <source>
        <dbReference type="ARBA" id="ARBA00006787"/>
    </source>
</evidence>
<accession>A0A1E7KRW0</accession>
<dbReference type="PANTHER" id="PTHR10543:SF89">
    <property type="entry name" value="CAROTENOID 9,10(9',10')-CLEAVAGE DIOXYGENASE 1"/>
    <property type="match status" value="1"/>
</dbReference>
<evidence type="ECO:0000313" key="7">
    <source>
        <dbReference type="EMBL" id="OEV06679.1"/>
    </source>
</evidence>
<keyword evidence="2 5" id="KW-0479">Metal-binding</keyword>
<dbReference type="RefSeq" id="WP_141747760.1">
    <property type="nucleotide sequence ID" value="NZ_LJGW01000608.1"/>
</dbReference>
<keyword evidence="3 5" id="KW-0560">Oxidoreductase</keyword>
<dbReference type="GO" id="GO:0046872">
    <property type="term" value="F:metal ion binding"/>
    <property type="evidence" value="ECO:0007669"/>
    <property type="project" value="UniProtKB-KW"/>
</dbReference>
<comment type="similarity">
    <text evidence="1 5">Belongs to the carotenoid oxygenase family.</text>
</comment>
<keyword evidence="4 5" id="KW-0408">Iron</keyword>
<name>A0A1E7KRW0_9ACTN</name>
<dbReference type="InterPro" id="IPR004294">
    <property type="entry name" value="Carotenoid_Oase"/>
</dbReference>
<protein>
    <recommendedName>
        <fullName evidence="5">Dioxygenase</fullName>
        <ecNumber evidence="5">1.13.11.-</ecNumber>
    </recommendedName>
</protein>
<proteinExistence type="inferred from homology"/>
<dbReference type="Proteomes" id="UP000176005">
    <property type="component" value="Unassembled WGS sequence"/>
</dbReference>
<feature type="region of interest" description="Disordered" evidence="6">
    <location>
        <begin position="94"/>
        <end position="138"/>
    </location>
</feature>
<gene>
    <name evidence="7" type="ORF">AN218_30145</name>
</gene>
<evidence type="ECO:0000313" key="8">
    <source>
        <dbReference type="Proteomes" id="UP000176005"/>
    </source>
</evidence>
<evidence type="ECO:0000256" key="4">
    <source>
        <dbReference type="ARBA" id="ARBA00023004"/>
    </source>
</evidence>
<evidence type="ECO:0000256" key="3">
    <source>
        <dbReference type="ARBA" id="ARBA00023002"/>
    </source>
</evidence>
<comment type="caution">
    <text evidence="7">The sequence shown here is derived from an EMBL/GenBank/DDBJ whole genome shotgun (WGS) entry which is preliminary data.</text>
</comment>
<dbReference type="AlphaFoldDB" id="A0A1E7KRW0"/>